<name>A0A1L8RKF8_9ENTE</name>
<accession>A0A1L8RKF8</accession>
<comment type="caution">
    <text evidence="2">The sequence shown here is derived from an EMBL/GenBank/DDBJ whole genome shotgun (WGS) entry which is preliminary data.</text>
</comment>
<feature type="transmembrane region" description="Helical" evidence="1">
    <location>
        <begin position="120"/>
        <end position="140"/>
    </location>
</feature>
<evidence type="ECO:0000313" key="3">
    <source>
        <dbReference type="Proteomes" id="UP000181884"/>
    </source>
</evidence>
<organism evidence="2 3">
    <name type="scientific">Enterococcus canis</name>
    <dbReference type="NCBI Taxonomy" id="214095"/>
    <lineage>
        <taxon>Bacteria</taxon>
        <taxon>Bacillati</taxon>
        <taxon>Bacillota</taxon>
        <taxon>Bacilli</taxon>
        <taxon>Lactobacillales</taxon>
        <taxon>Enterococcaceae</taxon>
        <taxon>Enterococcus</taxon>
    </lineage>
</organism>
<reference evidence="2 3" key="1">
    <citation type="submission" date="2014-12" db="EMBL/GenBank/DDBJ databases">
        <title>Draft genome sequences of 29 type strains of Enterococci.</title>
        <authorList>
            <person name="Zhong Z."/>
            <person name="Sun Z."/>
            <person name="Liu W."/>
            <person name="Zhang W."/>
            <person name="Zhang H."/>
        </authorList>
    </citation>
    <scope>NUCLEOTIDE SEQUENCE [LARGE SCALE GENOMIC DNA]</scope>
    <source>
        <strain evidence="2 3">DSM 17029</strain>
    </source>
</reference>
<keyword evidence="1" id="KW-0472">Membrane</keyword>
<feature type="transmembrane region" description="Helical" evidence="1">
    <location>
        <begin position="6"/>
        <end position="26"/>
    </location>
</feature>
<evidence type="ECO:0008006" key="4">
    <source>
        <dbReference type="Google" id="ProtNLM"/>
    </source>
</evidence>
<dbReference type="AlphaFoldDB" id="A0A1L8RKF8"/>
<dbReference type="EMBL" id="JXKH01000001">
    <property type="protein sequence ID" value="OJG20204.1"/>
    <property type="molecule type" value="Genomic_DNA"/>
</dbReference>
<feature type="transmembrane region" description="Helical" evidence="1">
    <location>
        <begin position="90"/>
        <end position="108"/>
    </location>
</feature>
<evidence type="ECO:0000313" key="2">
    <source>
        <dbReference type="EMBL" id="OJG20204.1"/>
    </source>
</evidence>
<keyword evidence="1" id="KW-0812">Transmembrane</keyword>
<keyword evidence="3" id="KW-1185">Reference proteome</keyword>
<evidence type="ECO:0000256" key="1">
    <source>
        <dbReference type="SAM" id="Phobius"/>
    </source>
</evidence>
<dbReference type="Proteomes" id="UP000181884">
    <property type="component" value="Unassembled WGS sequence"/>
</dbReference>
<gene>
    <name evidence="2" type="ORF">RU97_GL000437</name>
</gene>
<sequence length="159" mass="19057">MAKFNALFAFVGIWMLYFFPLYQGALELSEPNRIIKKFQKEGKDYPKVSPWYWLLPPLKIKKEKERGIRILQDSIAKKEIDQLFRYFNKAVAWFYIAVAGVLNGVVATNDLFEAFGQEQFWLRLVIDLLLIMGGFFHIRYRFDHRRKERIMTKIFARHK</sequence>
<protein>
    <recommendedName>
        <fullName evidence="4">Glycosyl-4,4'-diaponeurosporenoate acyltransferase</fullName>
    </recommendedName>
</protein>
<dbReference type="STRING" id="214095.RU97_GL000437"/>
<keyword evidence="1" id="KW-1133">Transmembrane helix</keyword>
<proteinExistence type="predicted"/>
<dbReference type="RefSeq" id="WP_067392393.1">
    <property type="nucleotide sequence ID" value="NZ_JXKH01000001.1"/>
</dbReference>